<keyword evidence="3" id="KW-1185">Reference proteome</keyword>
<protein>
    <recommendedName>
        <fullName evidence="1">ATPase AAA-type core domain-containing protein</fullName>
    </recommendedName>
</protein>
<accession>A0A370DC52</accession>
<dbReference type="Proteomes" id="UP000254266">
    <property type="component" value="Unassembled WGS sequence"/>
</dbReference>
<dbReference type="InterPro" id="IPR027417">
    <property type="entry name" value="P-loop_NTPase"/>
</dbReference>
<evidence type="ECO:0000259" key="1">
    <source>
        <dbReference type="Pfam" id="PF13304"/>
    </source>
</evidence>
<organism evidence="2 3">
    <name type="scientific">endosymbiont of Galathealinum brachiosum</name>
    <dbReference type="NCBI Taxonomy" id="2200906"/>
    <lineage>
        <taxon>Bacteria</taxon>
        <taxon>Pseudomonadati</taxon>
        <taxon>Pseudomonadota</taxon>
        <taxon>Gammaproteobacteria</taxon>
        <taxon>sulfur-oxidizing symbionts</taxon>
    </lineage>
</organism>
<dbReference type="PANTHER" id="PTHR43581">
    <property type="entry name" value="ATP/GTP PHOSPHATASE"/>
    <property type="match status" value="1"/>
</dbReference>
<name>A0A370DC52_9GAMM</name>
<proteinExistence type="predicted"/>
<reference evidence="2 3" key="1">
    <citation type="journal article" date="2018" name="ISME J.">
        <title>Endosymbiont genomes yield clues of tubeworm success.</title>
        <authorList>
            <person name="Li Y."/>
            <person name="Liles M.R."/>
            <person name="Halanych K.M."/>
        </authorList>
    </citation>
    <scope>NUCLEOTIDE SEQUENCE [LARGE SCALE GENOMIC DNA]</scope>
    <source>
        <strain evidence="2">A1464</strain>
    </source>
</reference>
<dbReference type="InterPro" id="IPR003959">
    <property type="entry name" value="ATPase_AAA_core"/>
</dbReference>
<dbReference type="GO" id="GO:0005524">
    <property type="term" value="F:ATP binding"/>
    <property type="evidence" value="ECO:0007669"/>
    <property type="project" value="InterPro"/>
</dbReference>
<dbReference type="GO" id="GO:0016887">
    <property type="term" value="F:ATP hydrolysis activity"/>
    <property type="evidence" value="ECO:0007669"/>
    <property type="project" value="InterPro"/>
</dbReference>
<gene>
    <name evidence="2" type="ORF">DIZ80_09240</name>
</gene>
<evidence type="ECO:0000313" key="3">
    <source>
        <dbReference type="Proteomes" id="UP000254266"/>
    </source>
</evidence>
<comment type="caution">
    <text evidence="2">The sequence shown here is derived from an EMBL/GenBank/DDBJ whole genome shotgun (WGS) entry which is preliminary data.</text>
</comment>
<dbReference type="AlphaFoldDB" id="A0A370DC52"/>
<feature type="domain" description="ATPase AAA-type core" evidence="1">
    <location>
        <begin position="127"/>
        <end position="237"/>
    </location>
</feature>
<dbReference type="Pfam" id="PF13304">
    <property type="entry name" value="AAA_21"/>
    <property type="match status" value="1"/>
</dbReference>
<dbReference type="InterPro" id="IPR051396">
    <property type="entry name" value="Bact_Antivir_Def_Nuclease"/>
</dbReference>
<sequence length="470" mass="52781">MMDLRAAELDKVHKKILHSTPTCGVTSLTSGAGVFPESSVVMKSAAVVYGINGSGKTRFLKQLSACDDETFDFHNATVTLNPDRNYHYYSPSDEVVLIKDRLADISSADDFDEVLQQFHPIIFSLDEIQVINHILGSSYSSIRIYEIDSYAGGDGEEIIFFAIIEDNYGERNCLELSHGEVYCIHLIWWLKYKLGDDNLLIDEPETYLYPMAQSRLVDMVLKLVGLDDNQILFSTHSRDVVKKLKTASQIYQVQIDGDQCLFLEDDLSREAVFDMGLSEPSVTIFLVEDAKAKKFLECLLRSYSFEADDLKYVIPAKNGEGDLKSIVDRMINTGGVRIVLCYDADVAKNAGVPEAVENISVLLPGVDSPEEELINVIQEKENSYLVKFDESDRVSVLTALRKCAGGDHHDFFVEMSKSCDVDMWLLFDNAFSVWQEQDFNAIKVKEFLSSLEQVYADYVKQPICSGLGSI</sequence>
<dbReference type="EMBL" id="QFXC01000011">
    <property type="protein sequence ID" value="RDH82465.1"/>
    <property type="molecule type" value="Genomic_DNA"/>
</dbReference>
<dbReference type="Gene3D" id="3.40.50.300">
    <property type="entry name" value="P-loop containing nucleotide triphosphate hydrolases"/>
    <property type="match status" value="1"/>
</dbReference>
<dbReference type="SUPFAM" id="SSF52540">
    <property type="entry name" value="P-loop containing nucleoside triphosphate hydrolases"/>
    <property type="match status" value="1"/>
</dbReference>
<evidence type="ECO:0000313" key="2">
    <source>
        <dbReference type="EMBL" id="RDH82465.1"/>
    </source>
</evidence>
<dbReference type="PANTHER" id="PTHR43581:SF2">
    <property type="entry name" value="EXCINUCLEASE ATPASE SUBUNIT"/>
    <property type="match status" value="1"/>
</dbReference>